<reference evidence="2" key="1">
    <citation type="submission" date="2020-02" db="EMBL/GenBank/DDBJ databases">
        <title>Genomic and physiological characterization of two novel Nitrospinaceae genera.</title>
        <authorList>
            <person name="Mueller A.J."/>
            <person name="Jung M.-Y."/>
            <person name="Strachan C.R."/>
            <person name="Herbold C.W."/>
            <person name="Kirkegaard R.H."/>
            <person name="Daims H."/>
        </authorList>
    </citation>
    <scope>NUCLEOTIDE SEQUENCE [LARGE SCALE GENOMIC DNA]</scope>
</reference>
<sequence>MNDRLEALSEVVGDLSQGLVAANLELLEVSQQRDEAEPAFFHDFFFIGPLQFDLNFTISKSKSGSLLFLLKKQGPEKVLVDFNLSVRFLPVPEAERMERDDVKATELFFCSPPFIHSSPLSNQLRRHSLLDQAFRPAPSNSMLLSLDIETKGVFAYSQDDRNKKSVILCYTPPGKKTRLIENKKDSLSIEAFNSMMEILREWALWDFDEGEGALIPLSDHTQPDHDVISILQKLRETYVTAASNLDLPAGSYPPLLTLHQVDNFHSDAVLRLNADGNIAFDDEEDAFQLRMKLEAVHGEERPRMRVTSKIPDFLVGSELKDIFVSKLHDSNVLKKLRRELEKTALGRSLKKKDTFPDDDQITAYLENCSDDCLVFRTKRKEKSGGKFKDTDVIVLRGSMLGAERILILRVKFIFEPGQSLSEEFPPELDSSSLDVLFFGNASALSSKLDQETSEYFFKLFNAIYNWVSLFR</sequence>
<dbReference type="Proteomes" id="UP000594464">
    <property type="component" value="Chromosome"/>
</dbReference>
<name>A0A7T0C490_9BACT</name>
<organism evidence="1 2">
    <name type="scientific">Candidatus Nitrohelix vancouverensis</name>
    <dbReference type="NCBI Taxonomy" id="2705534"/>
    <lineage>
        <taxon>Bacteria</taxon>
        <taxon>Pseudomonadati</taxon>
        <taxon>Nitrospinota/Tectimicrobiota group</taxon>
        <taxon>Nitrospinota</taxon>
        <taxon>Nitrospinia</taxon>
        <taxon>Nitrospinales</taxon>
        <taxon>Nitrospinaceae</taxon>
        <taxon>Candidatus Nitrohelix</taxon>
    </lineage>
</organism>
<dbReference type="EMBL" id="CP048620">
    <property type="protein sequence ID" value="QPJ66309.1"/>
    <property type="molecule type" value="Genomic_DNA"/>
</dbReference>
<accession>A0A7T0C490</accession>
<dbReference type="AlphaFoldDB" id="A0A7T0C490"/>
<dbReference type="KEGG" id="nva:G3M78_13265"/>
<protein>
    <submittedName>
        <fullName evidence="1">Uncharacterized protein</fullName>
    </submittedName>
</protein>
<evidence type="ECO:0000313" key="2">
    <source>
        <dbReference type="Proteomes" id="UP000594464"/>
    </source>
</evidence>
<gene>
    <name evidence="1" type="ORF">G3M78_13265</name>
</gene>
<evidence type="ECO:0000313" key="1">
    <source>
        <dbReference type="EMBL" id="QPJ66309.1"/>
    </source>
</evidence>
<proteinExistence type="predicted"/>